<feature type="transmembrane region" description="Helical" evidence="2">
    <location>
        <begin position="467"/>
        <end position="498"/>
    </location>
</feature>
<protein>
    <submittedName>
        <fullName evidence="3">Uncharacterized protein</fullName>
    </submittedName>
</protein>
<evidence type="ECO:0000256" key="2">
    <source>
        <dbReference type="SAM" id="Phobius"/>
    </source>
</evidence>
<feature type="compositionally biased region" description="Basic and acidic residues" evidence="1">
    <location>
        <begin position="637"/>
        <end position="650"/>
    </location>
</feature>
<dbReference type="OrthoDB" id="3062801at2759"/>
<feature type="compositionally biased region" description="Low complexity" evidence="1">
    <location>
        <begin position="47"/>
        <end position="63"/>
    </location>
</feature>
<feature type="region of interest" description="Disordered" evidence="1">
    <location>
        <begin position="1"/>
        <end position="141"/>
    </location>
</feature>
<reference evidence="3 4" key="1">
    <citation type="journal article" date="2019" name="Nat. Ecol. Evol.">
        <title>Megaphylogeny resolves global patterns of mushroom evolution.</title>
        <authorList>
            <person name="Varga T."/>
            <person name="Krizsan K."/>
            <person name="Foldi C."/>
            <person name="Dima B."/>
            <person name="Sanchez-Garcia M."/>
            <person name="Sanchez-Ramirez S."/>
            <person name="Szollosi G.J."/>
            <person name="Szarkandi J.G."/>
            <person name="Papp V."/>
            <person name="Albert L."/>
            <person name="Andreopoulos W."/>
            <person name="Angelini C."/>
            <person name="Antonin V."/>
            <person name="Barry K.W."/>
            <person name="Bougher N.L."/>
            <person name="Buchanan P."/>
            <person name="Buyck B."/>
            <person name="Bense V."/>
            <person name="Catcheside P."/>
            <person name="Chovatia M."/>
            <person name="Cooper J."/>
            <person name="Damon W."/>
            <person name="Desjardin D."/>
            <person name="Finy P."/>
            <person name="Geml J."/>
            <person name="Haridas S."/>
            <person name="Hughes K."/>
            <person name="Justo A."/>
            <person name="Karasinski D."/>
            <person name="Kautmanova I."/>
            <person name="Kiss B."/>
            <person name="Kocsube S."/>
            <person name="Kotiranta H."/>
            <person name="LaButti K.M."/>
            <person name="Lechner B.E."/>
            <person name="Liimatainen K."/>
            <person name="Lipzen A."/>
            <person name="Lukacs Z."/>
            <person name="Mihaltcheva S."/>
            <person name="Morgado L.N."/>
            <person name="Niskanen T."/>
            <person name="Noordeloos M.E."/>
            <person name="Ohm R.A."/>
            <person name="Ortiz-Santana B."/>
            <person name="Ovrebo C."/>
            <person name="Racz N."/>
            <person name="Riley R."/>
            <person name="Savchenko A."/>
            <person name="Shiryaev A."/>
            <person name="Soop K."/>
            <person name="Spirin V."/>
            <person name="Szebenyi C."/>
            <person name="Tomsovsky M."/>
            <person name="Tulloss R.E."/>
            <person name="Uehling J."/>
            <person name="Grigoriev I.V."/>
            <person name="Vagvolgyi C."/>
            <person name="Papp T."/>
            <person name="Martin F.M."/>
            <person name="Miettinen O."/>
            <person name="Hibbett D.S."/>
            <person name="Nagy L.G."/>
        </authorList>
    </citation>
    <scope>NUCLEOTIDE SEQUENCE [LARGE SCALE GENOMIC DNA]</scope>
    <source>
        <strain evidence="3 4">OMC1185</strain>
    </source>
</reference>
<organism evidence="3 4">
    <name type="scientific">Heliocybe sulcata</name>
    <dbReference type="NCBI Taxonomy" id="5364"/>
    <lineage>
        <taxon>Eukaryota</taxon>
        <taxon>Fungi</taxon>
        <taxon>Dikarya</taxon>
        <taxon>Basidiomycota</taxon>
        <taxon>Agaricomycotina</taxon>
        <taxon>Agaricomycetes</taxon>
        <taxon>Gloeophyllales</taxon>
        <taxon>Gloeophyllaceae</taxon>
        <taxon>Heliocybe</taxon>
    </lineage>
</organism>
<keyword evidence="2" id="KW-0472">Membrane</keyword>
<feature type="region of interest" description="Disordered" evidence="1">
    <location>
        <begin position="162"/>
        <end position="198"/>
    </location>
</feature>
<keyword evidence="4" id="KW-1185">Reference proteome</keyword>
<feature type="compositionally biased region" description="Low complexity" evidence="1">
    <location>
        <begin position="327"/>
        <end position="342"/>
    </location>
</feature>
<name>A0A5C3N7J8_9AGAM</name>
<proteinExistence type="predicted"/>
<feature type="compositionally biased region" description="Low complexity" evidence="1">
    <location>
        <begin position="186"/>
        <end position="198"/>
    </location>
</feature>
<accession>A0A5C3N7J8</accession>
<evidence type="ECO:0000256" key="1">
    <source>
        <dbReference type="SAM" id="MobiDB-lite"/>
    </source>
</evidence>
<feature type="compositionally biased region" description="Low complexity" evidence="1">
    <location>
        <begin position="27"/>
        <end position="36"/>
    </location>
</feature>
<feature type="transmembrane region" description="Helical" evidence="2">
    <location>
        <begin position="422"/>
        <end position="446"/>
    </location>
</feature>
<gene>
    <name evidence="3" type="ORF">OE88DRAFT_1241238</name>
</gene>
<feature type="compositionally biased region" description="Low complexity" evidence="1">
    <location>
        <begin position="615"/>
        <end position="629"/>
    </location>
</feature>
<evidence type="ECO:0000313" key="3">
    <source>
        <dbReference type="EMBL" id="TFK53330.1"/>
    </source>
</evidence>
<feature type="compositionally biased region" description="Polar residues" evidence="1">
    <location>
        <begin position="37"/>
        <end position="46"/>
    </location>
</feature>
<sequence length="658" mass="71750">MAPTTNASEQPQGTEGGQRSSERRLSNSRSLPNISPGSDQLATGQVSNATSSSKLTSSDKLSALPFVASTPALGRYRSNSRVGRTSTGSASSLRFDSPRPTQAGVFTLPTSVSAPAGRACSPDGSLGRETPRQTRVSFESDRVSLPTLQSFRHVISSRVTHSSDPAVSIAAHTHRSGSRARKSSRGDSPSVSPSRPTSPLRFLPWPTLHRAHSREEPFVPVDPFKLRFHFPHHHADDASDDADTCCLPLPCSAVIASSTAKYRGYWTTANFFVVDTLPRIVYLHLLLRLPSLYFTRVARIFEDAEVSRPDIQRMVDATGFRESGFRASTAPTPAEGGAPAARGGAGTIRSHAVSTLPPAPEEWNPPAVSAALARFKRSWEEFIGSLLKEWKTLNVVSALLLTAILTMFQIPSAAADPVIRTAALVSLVCALMSLSYGCIFIIRFGGMRSMYRASRWAEEAQKSKTSIWWNVWVMLAMPAVWLTWSMITFIASILAFVWRTGDSSDPETRDPLSPIHELGPRIVITCLILLGLLYFWKIIDTFRKYSISNGGQRVVPGAREPGGGGREEERRRRVRGQGPDVDRQREIAERGRERQRGGAMGLGLDLGLVTLTMNGEKGNGEVINGNGNVKSEEEEEEKKNEGVDVAKVEGSRPSSCRV</sequence>
<keyword evidence="2" id="KW-0812">Transmembrane</keyword>
<feature type="region of interest" description="Disordered" evidence="1">
    <location>
        <begin position="553"/>
        <end position="599"/>
    </location>
</feature>
<feature type="compositionally biased region" description="Basic residues" evidence="1">
    <location>
        <begin position="172"/>
        <end position="183"/>
    </location>
</feature>
<evidence type="ECO:0000313" key="4">
    <source>
        <dbReference type="Proteomes" id="UP000305948"/>
    </source>
</evidence>
<feature type="transmembrane region" description="Helical" evidence="2">
    <location>
        <begin position="518"/>
        <end position="536"/>
    </location>
</feature>
<dbReference type="EMBL" id="ML213507">
    <property type="protein sequence ID" value="TFK53330.1"/>
    <property type="molecule type" value="Genomic_DNA"/>
</dbReference>
<feature type="region of interest" description="Disordered" evidence="1">
    <location>
        <begin position="615"/>
        <end position="658"/>
    </location>
</feature>
<feature type="compositionally biased region" description="Basic and acidic residues" evidence="1">
    <location>
        <begin position="580"/>
        <end position="596"/>
    </location>
</feature>
<keyword evidence="2" id="KW-1133">Transmembrane helix</keyword>
<feature type="compositionally biased region" description="Polar residues" evidence="1">
    <location>
        <begin position="1"/>
        <end position="13"/>
    </location>
</feature>
<dbReference type="AlphaFoldDB" id="A0A5C3N7J8"/>
<dbReference type="Proteomes" id="UP000305948">
    <property type="component" value="Unassembled WGS sequence"/>
</dbReference>
<feature type="region of interest" description="Disordered" evidence="1">
    <location>
        <begin position="326"/>
        <end position="345"/>
    </location>
</feature>
<feature type="transmembrane region" description="Helical" evidence="2">
    <location>
        <begin position="392"/>
        <end position="410"/>
    </location>
</feature>
<feature type="compositionally biased region" description="Polar residues" evidence="1">
    <location>
        <begin position="77"/>
        <end position="94"/>
    </location>
</feature>